<dbReference type="InterPro" id="IPR050398">
    <property type="entry name" value="HssS/ArlS-like"/>
</dbReference>
<evidence type="ECO:0000256" key="5">
    <source>
        <dbReference type="ARBA" id="ARBA00022553"/>
    </source>
</evidence>
<evidence type="ECO:0000256" key="10">
    <source>
        <dbReference type="ARBA" id="ARBA00022840"/>
    </source>
</evidence>
<dbReference type="SUPFAM" id="SSF47384">
    <property type="entry name" value="Homodimeric domain of signal transducing histidine kinase"/>
    <property type="match status" value="1"/>
</dbReference>
<keyword evidence="11 15" id="KW-1133">Transmembrane helix</keyword>
<evidence type="ECO:0000256" key="2">
    <source>
        <dbReference type="ARBA" id="ARBA00004651"/>
    </source>
</evidence>
<keyword evidence="8" id="KW-0547">Nucleotide-binding</keyword>
<dbReference type="Gene3D" id="1.10.287.130">
    <property type="match status" value="1"/>
</dbReference>
<dbReference type="PRINTS" id="PR00344">
    <property type="entry name" value="BCTRLSENSOR"/>
</dbReference>
<keyword evidence="12" id="KW-0902">Two-component regulatory system</keyword>
<dbReference type="InterPro" id="IPR036890">
    <property type="entry name" value="HATPase_C_sf"/>
</dbReference>
<feature type="domain" description="Histidine kinase" evidence="16">
    <location>
        <begin position="199"/>
        <end position="410"/>
    </location>
</feature>
<feature type="region of interest" description="Disordered" evidence="14">
    <location>
        <begin position="57"/>
        <end position="76"/>
    </location>
</feature>
<dbReference type="SMART" id="SM00388">
    <property type="entry name" value="HisKA"/>
    <property type="match status" value="1"/>
</dbReference>
<dbReference type="PANTHER" id="PTHR45528:SF1">
    <property type="entry name" value="SENSOR HISTIDINE KINASE CPXA"/>
    <property type="match status" value="1"/>
</dbReference>
<evidence type="ECO:0000256" key="15">
    <source>
        <dbReference type="SAM" id="Phobius"/>
    </source>
</evidence>
<evidence type="ECO:0000313" key="18">
    <source>
        <dbReference type="EMBL" id="HCL03828.1"/>
    </source>
</evidence>
<feature type="transmembrane region" description="Helical" evidence="15">
    <location>
        <begin position="114"/>
        <end position="137"/>
    </location>
</feature>
<protein>
    <recommendedName>
        <fullName evidence="3">histidine kinase</fullName>
        <ecNumber evidence="3">2.7.13.3</ecNumber>
    </recommendedName>
</protein>
<dbReference type="EMBL" id="DPVV01000521">
    <property type="protein sequence ID" value="HCL03828.1"/>
    <property type="molecule type" value="Genomic_DNA"/>
</dbReference>
<dbReference type="InterPro" id="IPR003660">
    <property type="entry name" value="HAMP_dom"/>
</dbReference>
<dbReference type="SMART" id="SM00387">
    <property type="entry name" value="HATPase_c"/>
    <property type="match status" value="1"/>
</dbReference>
<name>A0A3D2XBW8_9FIRM</name>
<dbReference type="InterPro" id="IPR036097">
    <property type="entry name" value="HisK_dim/P_sf"/>
</dbReference>
<evidence type="ECO:0000256" key="3">
    <source>
        <dbReference type="ARBA" id="ARBA00012438"/>
    </source>
</evidence>
<comment type="caution">
    <text evidence="18">The sequence shown here is derived from an EMBL/GenBank/DDBJ whole genome shotgun (WGS) entry which is preliminary data.</text>
</comment>
<dbReference type="Pfam" id="PF00672">
    <property type="entry name" value="HAMP"/>
    <property type="match status" value="1"/>
</dbReference>
<dbReference type="CDD" id="cd06225">
    <property type="entry name" value="HAMP"/>
    <property type="match status" value="1"/>
</dbReference>
<dbReference type="AlphaFoldDB" id="A0A3D2XBW8"/>
<evidence type="ECO:0000313" key="19">
    <source>
        <dbReference type="Proteomes" id="UP000262969"/>
    </source>
</evidence>
<dbReference type="Pfam" id="PF00512">
    <property type="entry name" value="HisKA"/>
    <property type="match status" value="1"/>
</dbReference>
<comment type="catalytic activity">
    <reaction evidence="1">
        <text>ATP + protein L-histidine = ADP + protein N-phospho-L-histidine.</text>
        <dbReference type="EC" id="2.7.13.3"/>
    </reaction>
</comment>
<dbReference type="InterPro" id="IPR003594">
    <property type="entry name" value="HATPase_dom"/>
</dbReference>
<organism evidence="18 19">
    <name type="scientific">Lachnoclostridium phytofermentans</name>
    <dbReference type="NCBI Taxonomy" id="66219"/>
    <lineage>
        <taxon>Bacteria</taxon>
        <taxon>Bacillati</taxon>
        <taxon>Bacillota</taxon>
        <taxon>Clostridia</taxon>
        <taxon>Lachnospirales</taxon>
        <taxon>Lachnospiraceae</taxon>
    </lineage>
</organism>
<evidence type="ECO:0000256" key="14">
    <source>
        <dbReference type="SAM" id="MobiDB-lite"/>
    </source>
</evidence>
<reference evidence="18 19" key="1">
    <citation type="journal article" date="2018" name="Nat. Biotechnol.">
        <title>A standardized bacterial taxonomy based on genome phylogeny substantially revises the tree of life.</title>
        <authorList>
            <person name="Parks D.H."/>
            <person name="Chuvochina M."/>
            <person name="Waite D.W."/>
            <person name="Rinke C."/>
            <person name="Skarshewski A."/>
            <person name="Chaumeil P.A."/>
            <person name="Hugenholtz P."/>
        </authorList>
    </citation>
    <scope>NUCLEOTIDE SEQUENCE [LARGE SCALE GENOMIC DNA]</scope>
    <source>
        <strain evidence="18">UBA11728</strain>
    </source>
</reference>
<dbReference type="SMART" id="SM00304">
    <property type="entry name" value="HAMP"/>
    <property type="match status" value="1"/>
</dbReference>
<dbReference type="SUPFAM" id="SSF158472">
    <property type="entry name" value="HAMP domain-like"/>
    <property type="match status" value="1"/>
</dbReference>
<evidence type="ECO:0000256" key="11">
    <source>
        <dbReference type="ARBA" id="ARBA00022989"/>
    </source>
</evidence>
<dbReference type="FunFam" id="3.30.565.10:FF:000006">
    <property type="entry name" value="Sensor histidine kinase WalK"/>
    <property type="match status" value="1"/>
</dbReference>
<evidence type="ECO:0000259" key="17">
    <source>
        <dbReference type="PROSITE" id="PS50885"/>
    </source>
</evidence>
<evidence type="ECO:0000256" key="9">
    <source>
        <dbReference type="ARBA" id="ARBA00022777"/>
    </source>
</evidence>
<keyword evidence="4" id="KW-1003">Cell membrane</keyword>
<dbReference type="InterPro" id="IPR003661">
    <property type="entry name" value="HisK_dim/P_dom"/>
</dbReference>
<keyword evidence="10" id="KW-0067">ATP-binding</keyword>
<dbReference type="PROSITE" id="PS50109">
    <property type="entry name" value="HIS_KIN"/>
    <property type="match status" value="1"/>
</dbReference>
<dbReference type="GO" id="GO:0005886">
    <property type="term" value="C:plasma membrane"/>
    <property type="evidence" value="ECO:0007669"/>
    <property type="project" value="UniProtKB-SubCell"/>
</dbReference>
<keyword evidence="9 18" id="KW-0418">Kinase</keyword>
<accession>A0A3D2XBW8</accession>
<dbReference type="Pfam" id="PF02518">
    <property type="entry name" value="HATPase_c"/>
    <property type="match status" value="1"/>
</dbReference>
<dbReference type="Gene3D" id="3.30.565.10">
    <property type="entry name" value="Histidine kinase-like ATPase, C-terminal domain"/>
    <property type="match status" value="1"/>
</dbReference>
<dbReference type="SUPFAM" id="SSF55874">
    <property type="entry name" value="ATPase domain of HSP90 chaperone/DNA topoisomerase II/histidine kinase"/>
    <property type="match status" value="1"/>
</dbReference>
<evidence type="ECO:0000256" key="4">
    <source>
        <dbReference type="ARBA" id="ARBA00022475"/>
    </source>
</evidence>
<evidence type="ECO:0000256" key="8">
    <source>
        <dbReference type="ARBA" id="ARBA00022741"/>
    </source>
</evidence>
<evidence type="ECO:0000256" key="7">
    <source>
        <dbReference type="ARBA" id="ARBA00022692"/>
    </source>
</evidence>
<dbReference type="GO" id="GO:0000155">
    <property type="term" value="F:phosphorelay sensor kinase activity"/>
    <property type="evidence" value="ECO:0007669"/>
    <property type="project" value="InterPro"/>
</dbReference>
<keyword evidence="13 15" id="KW-0472">Membrane</keyword>
<sequence>MRLNMKKLKLTLRWRVTLITILVMLISSVAIVIFININVSRIMPEVTNTLIVVTSGSTNLSPSQNKSEPFYNSGSATADSNPLSGYNPNNITGGSVSAQANIITDTMHKAKNDMYLWSLIILFAAISVGGIVAYFIVGRALRPVRLLSRKIKDVNSHNLTEALPMAGPNDEIKELTLSFNSMLSKLENAFSSQQRFNVNVAHELKTPLAVLKLNIDVLNEMQEKTPNDYNDTLAIVEQTAMKMNAMIEALLDTVRQENASLDDDVDLKEVVSDVAEDLQPIAKKKEVEIICNIKPVPIFKGNEVLLYRAIYNIVENAIKYNQQGGNVSISLREHEHQIELNINDTGNGIATEELQHIFEPLYRIKKEMTDGYGLGLALTKSAIAIHAGEINVTSKLGQGTKFDILIPIIR</sequence>
<gene>
    <name evidence="18" type="ORF">DHW61_15715</name>
</gene>
<dbReference type="Proteomes" id="UP000262969">
    <property type="component" value="Unassembled WGS sequence"/>
</dbReference>
<dbReference type="CDD" id="cd00082">
    <property type="entry name" value="HisKA"/>
    <property type="match status" value="1"/>
</dbReference>
<feature type="domain" description="HAMP" evidence="17">
    <location>
        <begin position="138"/>
        <end position="191"/>
    </location>
</feature>
<evidence type="ECO:0000256" key="6">
    <source>
        <dbReference type="ARBA" id="ARBA00022679"/>
    </source>
</evidence>
<evidence type="ECO:0000256" key="12">
    <source>
        <dbReference type="ARBA" id="ARBA00023012"/>
    </source>
</evidence>
<dbReference type="InterPro" id="IPR004358">
    <property type="entry name" value="Sig_transdc_His_kin-like_C"/>
</dbReference>
<evidence type="ECO:0000256" key="13">
    <source>
        <dbReference type="ARBA" id="ARBA00023136"/>
    </source>
</evidence>
<proteinExistence type="predicted"/>
<dbReference type="Gene3D" id="6.10.340.10">
    <property type="match status" value="1"/>
</dbReference>
<evidence type="ECO:0000256" key="1">
    <source>
        <dbReference type="ARBA" id="ARBA00000085"/>
    </source>
</evidence>
<dbReference type="PANTHER" id="PTHR45528">
    <property type="entry name" value="SENSOR HISTIDINE KINASE CPXA"/>
    <property type="match status" value="1"/>
</dbReference>
<feature type="transmembrane region" description="Helical" evidence="15">
    <location>
        <begin position="12"/>
        <end position="35"/>
    </location>
</feature>
<keyword evidence="6" id="KW-0808">Transferase</keyword>
<evidence type="ECO:0000259" key="16">
    <source>
        <dbReference type="PROSITE" id="PS50109"/>
    </source>
</evidence>
<dbReference type="InterPro" id="IPR005467">
    <property type="entry name" value="His_kinase_dom"/>
</dbReference>
<keyword evidence="7 15" id="KW-0812">Transmembrane</keyword>
<dbReference type="GO" id="GO:0005524">
    <property type="term" value="F:ATP binding"/>
    <property type="evidence" value="ECO:0007669"/>
    <property type="project" value="UniProtKB-KW"/>
</dbReference>
<dbReference type="PROSITE" id="PS50885">
    <property type="entry name" value="HAMP"/>
    <property type="match status" value="1"/>
</dbReference>
<keyword evidence="5" id="KW-0597">Phosphoprotein</keyword>
<dbReference type="EC" id="2.7.13.3" evidence="3"/>
<comment type="subcellular location">
    <subcellularLocation>
        <location evidence="2">Cell membrane</location>
        <topology evidence="2">Multi-pass membrane protein</topology>
    </subcellularLocation>
</comment>